<dbReference type="GeneID" id="40102994"/>
<dbReference type="OrthoDB" id="9885at10239"/>
<dbReference type="Proteomes" id="UP000272155">
    <property type="component" value="Segment"/>
</dbReference>
<evidence type="ECO:0000313" key="3">
    <source>
        <dbReference type="Proteomes" id="UP000272155"/>
    </source>
</evidence>
<name>V9LZE7_9CAUD</name>
<keyword evidence="3" id="KW-1185">Reference proteome</keyword>
<feature type="coiled-coil region" evidence="1">
    <location>
        <begin position="124"/>
        <end position="151"/>
    </location>
</feature>
<reference evidence="2 3" key="1">
    <citation type="submission" date="2012-11" db="EMBL/GenBank/DDBJ databases">
        <title>Complete genome sequence of a novel phiKZ-like Vibrio phage.</title>
        <authorList>
            <person name="Luo Z."/>
            <person name="Yu Y."/>
        </authorList>
    </citation>
    <scope>NUCLEOTIDE SEQUENCE [LARGE SCALE GENOMIC DNA]</scope>
</reference>
<organism evidence="2 3">
    <name type="scientific">Vibrio phage VP4B</name>
    <dbReference type="NCBI Taxonomy" id="1262540"/>
    <lineage>
        <taxon>Viruses</taxon>
        <taxon>Duplodnaviria</taxon>
        <taxon>Heunggongvirae</taxon>
        <taxon>Uroviricota</taxon>
        <taxon>Caudoviricetes</taxon>
        <taxon>Chimalliviridae</taxon>
        <taxon>Gorgonvirinae</taxon>
        <taxon>Tidunavirus</taxon>
        <taxon>Tidunavirus VP4B</taxon>
    </lineage>
</organism>
<accession>V9LZE7</accession>
<keyword evidence="1" id="KW-0175">Coiled coil</keyword>
<dbReference type="RefSeq" id="YP_009626094.1">
    <property type="nucleotide sequence ID" value="NC_042136.1"/>
</dbReference>
<sequence length="320" mass="35080">MDNPEYTREELQRALQGLSGEESLLSDIKSALGFETSKVEQVKGLADGSLVNQFALGANTVGRLTAKALGYNAGVISSLLTRVNSVETHDVSCSGKLISDLTAEGNLDHLLRDQKTLSDTISTVMKYQSELESYGKEIQTLLKAASNAKDNAGLTEIATKVDMVKYPPLKLDKKNGENDYESQVLPAGKVIGSKVTANGASYSFDGSGESVGAQDYHVEKSDLNKFLNQMKWINTQQKALSEMINRYAKFVKEWGNTVKDLQTNLDKTEGLSKSVTNQLVTKMSLPTPQVEFYTSFLPRVIAYINYYVTQGCDLVTEVSK</sequence>
<dbReference type="KEGG" id="vg:40102994"/>
<evidence type="ECO:0000313" key="2">
    <source>
        <dbReference type="EMBL" id="AGB07232.1"/>
    </source>
</evidence>
<proteinExistence type="predicted"/>
<evidence type="ECO:0000256" key="1">
    <source>
        <dbReference type="SAM" id="Coils"/>
    </source>
</evidence>
<protein>
    <submittedName>
        <fullName evidence="2">Uncharacterized protein</fullName>
    </submittedName>
</protein>
<dbReference type="EMBL" id="KC131130">
    <property type="protein sequence ID" value="AGB07232.1"/>
    <property type="molecule type" value="Genomic_DNA"/>
</dbReference>